<name>U5Q8R8_9FABA</name>
<feature type="non-terminal residue" evidence="1">
    <location>
        <position position="1"/>
    </location>
</feature>
<organism evidence="1">
    <name type="scientific">Senegalia senegal</name>
    <dbReference type="NCBI Taxonomy" id="138043"/>
    <lineage>
        <taxon>Eukaryota</taxon>
        <taxon>Viridiplantae</taxon>
        <taxon>Streptophyta</taxon>
        <taxon>Embryophyta</taxon>
        <taxon>Tracheophyta</taxon>
        <taxon>Spermatophyta</taxon>
        <taxon>Magnoliopsida</taxon>
        <taxon>eudicotyledons</taxon>
        <taxon>Gunneridae</taxon>
        <taxon>Pentapetalae</taxon>
        <taxon>rosids</taxon>
        <taxon>fabids</taxon>
        <taxon>Fabales</taxon>
        <taxon>Fabaceae</taxon>
        <taxon>Caesalpinioideae</taxon>
        <taxon>mimosoid clade</taxon>
        <taxon>Acacieae</taxon>
        <taxon>Senegalia</taxon>
    </lineage>
</organism>
<dbReference type="EMBL" id="KF364950">
    <property type="protein sequence ID" value="AGY54952.1"/>
    <property type="molecule type" value="mRNA"/>
</dbReference>
<proteinExistence type="evidence at transcript level"/>
<evidence type="ECO:0000313" key="1">
    <source>
        <dbReference type="EMBL" id="AGY54952.1"/>
    </source>
</evidence>
<reference evidence="1" key="1">
    <citation type="submission" date="2013-07" db="EMBL/GenBank/DDBJ databases">
        <title>Identification of MYB genes from Acacia senegal.</title>
        <authorList>
            <person name="Pareek K."/>
            <person name="Kalia R.K."/>
            <person name="Tewari J.C."/>
            <person name="Ram M."/>
        </authorList>
    </citation>
    <scope>NUCLEOTIDE SEQUENCE</scope>
</reference>
<accession>U5Q8R8</accession>
<dbReference type="AlphaFoldDB" id="U5Q8R8"/>
<sequence length="74" mass="8228">GNVFCLQSISSWPWELASPPKARRPYAICLDLQACVDSYPYPVGDQASSLTLTGPNNCCPFSPRQRVKPFSFTF</sequence>
<protein>
    <submittedName>
        <fullName evidence="1">MYB transcription factor</fullName>
    </submittedName>
</protein>